<dbReference type="Proteomes" id="UP000552683">
    <property type="component" value="Unassembled WGS sequence"/>
</dbReference>
<comment type="caution">
    <text evidence="5">The sequence shown here is derived from an EMBL/GenBank/DDBJ whole genome shotgun (WGS) entry which is preliminary data.</text>
</comment>
<accession>A0A842J3L8</accession>
<dbReference type="Gene3D" id="3.30.450.90">
    <property type="match status" value="1"/>
</dbReference>
<feature type="domain" description="AAA+ ATPase" evidence="4">
    <location>
        <begin position="528"/>
        <end position="653"/>
    </location>
</feature>
<dbReference type="SUPFAM" id="SSF52540">
    <property type="entry name" value="P-loop containing nucleoside triphosphate hydrolases"/>
    <property type="match status" value="1"/>
</dbReference>
<feature type="compositionally biased region" description="Basic and acidic residues" evidence="3">
    <location>
        <begin position="47"/>
        <end position="61"/>
    </location>
</feature>
<dbReference type="InterPro" id="IPR003593">
    <property type="entry name" value="AAA+_ATPase"/>
</dbReference>
<feature type="region of interest" description="Disordered" evidence="3">
    <location>
        <begin position="47"/>
        <end position="116"/>
    </location>
</feature>
<proteinExistence type="inferred from homology"/>
<feature type="coiled-coil region" evidence="2">
    <location>
        <begin position="130"/>
        <end position="157"/>
    </location>
</feature>
<dbReference type="PANTHER" id="PTHR30486:SF12">
    <property type="entry name" value="TYPE IV PILUS ATPASE PILU"/>
    <property type="match status" value="1"/>
</dbReference>
<evidence type="ECO:0000313" key="5">
    <source>
        <dbReference type="EMBL" id="MBC2882377.1"/>
    </source>
</evidence>
<sequence length="791" mass="90499">MKPLRFTSVNEEDVKDYEPVGSSIKFDSQDDALERIIKLKAKVLRSDIEHHRNKNKENSHEDEQEVVPLKADDAVREEVALQPKPKFEEIGGFDDLPKLKPIDDEPAKEEEQEESVKIDKFDAFSEPTELESKRQELNENLQAINEALNEIDALDEIPEQIDEIDEEAIFVAWKEPQIKKDAQEISEFDEDGEKSDLSCFEPVQETVAKEQIPNEKDQLLDFLRDEFSSVELEEDEPDTGYKFDAIQSDQDKFDTEDDEDFQSKFDSIKNEFDIDKNEINSEQAQSNLSADFWDVPQSKELEDKDFLKIDEHADLSKPEEQILELNLTQTQEETSKGVEQVQTINDTQENRTNTAKEPEVRPVRRRDRAALLAELGLTMEEEAFGMSIRPPMPQDDDESEKRAAMKAVLDGYLMKLIELGGSDLHVKSDRVVRGRFNGEMVVMSDTVLDYDRSILIAKEILGANYYSLMKRKSVDFTYRLNDDYRFRSNVFLQMDGVSFVFRTIPTKIPTMSELLLPPVIEKLCDKVNRGIILVTGPTGSGKTTTLASMINYLNHTKNYHIVTIEDPIEFIYSDDKSVINQRGIGQDVDSFADALRASLREDPDVIFVGEMRDLETVRTAINAAETGHLVLATLHTLDAKETIGRVINMFPKEEQNRVRMTFASVAEAIISQRLVVTTGNKRRVACEIMIKNIRIRDMILEDRDSEIYDAIEQSRNTYQMQTFEQHLLDMYTSGIITKEEALKSAGRRENLDIKIKSADLAKKRAMVASIEEDAALLREFQSDVIALKDIK</sequence>
<evidence type="ECO:0000313" key="6">
    <source>
        <dbReference type="Proteomes" id="UP000552683"/>
    </source>
</evidence>
<dbReference type="GO" id="GO:0016887">
    <property type="term" value="F:ATP hydrolysis activity"/>
    <property type="evidence" value="ECO:0007669"/>
    <property type="project" value="InterPro"/>
</dbReference>
<evidence type="ECO:0000256" key="3">
    <source>
        <dbReference type="SAM" id="MobiDB-lite"/>
    </source>
</evidence>
<organism evidence="5 6">
    <name type="scientific">Campylobacter massiliensis</name>
    <dbReference type="NCBI Taxonomy" id="2762557"/>
    <lineage>
        <taxon>Bacteria</taxon>
        <taxon>Pseudomonadati</taxon>
        <taxon>Campylobacterota</taxon>
        <taxon>Epsilonproteobacteria</taxon>
        <taxon>Campylobacterales</taxon>
        <taxon>Campylobacteraceae</taxon>
        <taxon>Campylobacter</taxon>
    </lineage>
</organism>
<comment type="similarity">
    <text evidence="1">Belongs to the GSP E family.</text>
</comment>
<dbReference type="Gene3D" id="3.40.50.300">
    <property type="entry name" value="P-loop containing nucleotide triphosphate hydrolases"/>
    <property type="match status" value="1"/>
</dbReference>
<name>A0A842J3L8_9BACT</name>
<keyword evidence="2" id="KW-0175">Coiled coil</keyword>
<gene>
    <name evidence="5" type="ORF">H7R39_03700</name>
</gene>
<feature type="compositionally biased region" description="Basic and acidic residues" evidence="3">
    <location>
        <begin position="70"/>
        <end position="105"/>
    </location>
</feature>
<keyword evidence="6" id="KW-1185">Reference proteome</keyword>
<dbReference type="PANTHER" id="PTHR30486">
    <property type="entry name" value="TWITCHING MOTILITY PROTEIN PILT"/>
    <property type="match status" value="1"/>
</dbReference>
<dbReference type="AlphaFoldDB" id="A0A842J3L8"/>
<evidence type="ECO:0000259" key="4">
    <source>
        <dbReference type="SMART" id="SM00382"/>
    </source>
</evidence>
<dbReference type="CDD" id="cd01131">
    <property type="entry name" value="PilT"/>
    <property type="match status" value="1"/>
</dbReference>
<dbReference type="InterPro" id="IPR006321">
    <property type="entry name" value="PilT/PilU"/>
</dbReference>
<dbReference type="Pfam" id="PF00437">
    <property type="entry name" value="T2SSE"/>
    <property type="match status" value="1"/>
</dbReference>
<dbReference type="InterPro" id="IPR050921">
    <property type="entry name" value="T4SS_GSP_E_ATPase"/>
</dbReference>
<dbReference type="EMBL" id="JACLZK010000001">
    <property type="protein sequence ID" value="MBC2882377.1"/>
    <property type="molecule type" value="Genomic_DNA"/>
</dbReference>
<feature type="region of interest" description="Disordered" evidence="3">
    <location>
        <begin position="233"/>
        <end position="259"/>
    </location>
</feature>
<dbReference type="GO" id="GO:0005524">
    <property type="term" value="F:ATP binding"/>
    <property type="evidence" value="ECO:0007669"/>
    <property type="project" value="InterPro"/>
</dbReference>
<evidence type="ECO:0000256" key="1">
    <source>
        <dbReference type="ARBA" id="ARBA00006611"/>
    </source>
</evidence>
<protein>
    <submittedName>
        <fullName evidence="5">PilT/PilU family type 4a pilus ATPase</fullName>
    </submittedName>
</protein>
<reference evidence="5 6" key="1">
    <citation type="submission" date="2020-08" db="EMBL/GenBank/DDBJ databases">
        <title>Complete genome and description of Campylobacter massiliensis Marseille-Q3452 sp. nov.</title>
        <authorList>
            <person name="Antezack A."/>
        </authorList>
    </citation>
    <scope>NUCLEOTIDE SEQUENCE [LARGE SCALE GENOMIC DNA]</scope>
    <source>
        <strain evidence="5 6">Marseille-Q3452</strain>
    </source>
</reference>
<evidence type="ECO:0000256" key="2">
    <source>
        <dbReference type="SAM" id="Coils"/>
    </source>
</evidence>
<dbReference type="InterPro" id="IPR001482">
    <property type="entry name" value="T2SS/T4SS_dom"/>
</dbReference>
<dbReference type="InterPro" id="IPR027417">
    <property type="entry name" value="P-loop_NTPase"/>
</dbReference>
<dbReference type="NCBIfam" id="TIGR01420">
    <property type="entry name" value="pilT_fam"/>
    <property type="match status" value="1"/>
</dbReference>
<dbReference type="RefSeq" id="WP_185898010.1">
    <property type="nucleotide sequence ID" value="NZ_JACLZK010000001.1"/>
</dbReference>
<dbReference type="SMART" id="SM00382">
    <property type="entry name" value="AAA"/>
    <property type="match status" value="1"/>
</dbReference>